<evidence type="ECO:0008006" key="3">
    <source>
        <dbReference type="Google" id="ProtNLM"/>
    </source>
</evidence>
<comment type="caution">
    <text evidence="1">The sequence shown here is derived from an EMBL/GenBank/DDBJ whole genome shotgun (WGS) entry which is preliminary data.</text>
</comment>
<reference evidence="1 2" key="1">
    <citation type="submission" date="2020-02" db="EMBL/GenBank/DDBJ databases">
        <title>Genome assembly of a novel Clostridium senegalense strain.</title>
        <authorList>
            <person name="Gupta T.B."/>
            <person name="Jauregui R."/>
            <person name="Maclean P."/>
            <person name="Nawarathana A."/>
            <person name="Brightwell G."/>
        </authorList>
    </citation>
    <scope>NUCLEOTIDE SEQUENCE [LARGE SCALE GENOMIC DNA]</scope>
    <source>
        <strain evidence="1 2">AGRFS4</strain>
    </source>
</reference>
<dbReference type="SUPFAM" id="SSF56112">
    <property type="entry name" value="Protein kinase-like (PK-like)"/>
    <property type="match status" value="1"/>
</dbReference>
<protein>
    <recommendedName>
        <fullName evidence="3">Phosphotransferase</fullName>
    </recommendedName>
</protein>
<proteinExistence type="predicted"/>
<dbReference type="InterPro" id="IPR011009">
    <property type="entry name" value="Kinase-like_dom_sf"/>
</dbReference>
<dbReference type="EMBL" id="JAAGPU010000013">
    <property type="protein sequence ID" value="NEU04868.1"/>
    <property type="molecule type" value="Genomic_DNA"/>
</dbReference>
<accession>A0A6M0H3P1</accession>
<dbReference type="Proteomes" id="UP000481872">
    <property type="component" value="Unassembled WGS sequence"/>
</dbReference>
<dbReference type="AlphaFoldDB" id="A0A6M0H3P1"/>
<evidence type="ECO:0000313" key="2">
    <source>
        <dbReference type="Proteomes" id="UP000481872"/>
    </source>
</evidence>
<sequence length="322" mass="38443">MKEFKFPYKEFKIKISEHFGKEYLIVKAERILGGAQKFVYKVTTQNGFMFVIYIWHESTSYFSDLEGNDIFTSSSAELFEINNHFMIEHGVCTPKLYYMDRTKKDFPFEYAYVEYIDGLDMDAIIEKHPERVEEVMTSLKENLDKMYGITNRQPGALNCLQSQGFSTVEYSFNEAKKNLNYIMDTDLKNKVLYLKVDMILNQIYGEIEENDEYFFVHYELGPNHVMVNEKNDTYLIDIEGAKFFDVEIEYSFLQMRFGQNYCYLQRDDLNQEKMRFYLLWHYLGNICGAYQLLEKNYYNIDEVYGMISYLTNCLEKFCDIDM</sequence>
<evidence type="ECO:0000313" key="1">
    <source>
        <dbReference type="EMBL" id="NEU04868.1"/>
    </source>
</evidence>
<dbReference type="RefSeq" id="WP_199869829.1">
    <property type="nucleotide sequence ID" value="NZ_JAAGPU010000013.1"/>
</dbReference>
<gene>
    <name evidence="1" type="ORF">G3M99_08385</name>
</gene>
<organism evidence="1 2">
    <name type="scientific">Clostridium senegalense</name>
    <dbReference type="NCBI Taxonomy" id="1465809"/>
    <lineage>
        <taxon>Bacteria</taxon>
        <taxon>Bacillati</taxon>
        <taxon>Bacillota</taxon>
        <taxon>Clostridia</taxon>
        <taxon>Eubacteriales</taxon>
        <taxon>Clostridiaceae</taxon>
        <taxon>Clostridium</taxon>
    </lineage>
</organism>
<keyword evidence="2" id="KW-1185">Reference proteome</keyword>
<name>A0A6M0H3P1_9CLOT</name>